<evidence type="ECO:0000313" key="5">
    <source>
        <dbReference type="Proteomes" id="UP000722957"/>
    </source>
</evidence>
<dbReference type="PANTHER" id="PTHR46558:SF4">
    <property type="entry name" value="DNA-BIDING PHAGE PROTEIN"/>
    <property type="match status" value="1"/>
</dbReference>
<dbReference type="InterPro" id="IPR001387">
    <property type="entry name" value="Cro/C1-type_HTH"/>
</dbReference>
<dbReference type="EMBL" id="RDOM01000049">
    <property type="protein sequence ID" value="MBF4273452.1"/>
    <property type="molecule type" value="Genomic_DNA"/>
</dbReference>
<evidence type="ECO:0000259" key="2">
    <source>
        <dbReference type="PROSITE" id="PS50943"/>
    </source>
</evidence>
<organism evidence="3 5">
    <name type="scientific">Vibrio anguillarum</name>
    <name type="common">Listonella anguillarum</name>
    <dbReference type="NCBI Taxonomy" id="55601"/>
    <lineage>
        <taxon>Bacteria</taxon>
        <taxon>Pseudomonadati</taxon>
        <taxon>Pseudomonadota</taxon>
        <taxon>Gammaproteobacteria</taxon>
        <taxon>Vibrionales</taxon>
        <taxon>Vibrionaceae</taxon>
        <taxon>Vibrio</taxon>
    </lineage>
</organism>
<dbReference type="GO" id="GO:0003677">
    <property type="term" value="F:DNA binding"/>
    <property type="evidence" value="ECO:0007669"/>
    <property type="project" value="UniProtKB-KW"/>
</dbReference>
<dbReference type="PANTHER" id="PTHR46558">
    <property type="entry name" value="TRACRIPTIONAL REGULATORY PROTEIN-RELATED-RELATED"/>
    <property type="match status" value="1"/>
</dbReference>
<evidence type="ECO:0000256" key="1">
    <source>
        <dbReference type="ARBA" id="ARBA00023125"/>
    </source>
</evidence>
<dbReference type="SMART" id="SM00530">
    <property type="entry name" value="HTH_XRE"/>
    <property type="match status" value="1"/>
</dbReference>
<evidence type="ECO:0000313" key="4">
    <source>
        <dbReference type="EMBL" id="MBF4375825.1"/>
    </source>
</evidence>
<dbReference type="InterPro" id="IPR010982">
    <property type="entry name" value="Lambda_DNA-bd_dom_sf"/>
</dbReference>
<evidence type="ECO:0000313" key="3">
    <source>
        <dbReference type="EMBL" id="MBF4273452.1"/>
    </source>
</evidence>
<dbReference type="Proteomes" id="UP000722957">
    <property type="component" value="Unassembled WGS sequence"/>
</dbReference>
<keyword evidence="1" id="KW-0238">DNA-binding</keyword>
<dbReference type="PROSITE" id="PS50943">
    <property type="entry name" value="HTH_CROC1"/>
    <property type="match status" value="1"/>
</dbReference>
<evidence type="ECO:0000313" key="6">
    <source>
        <dbReference type="Proteomes" id="UP000726136"/>
    </source>
</evidence>
<sequence length="168" mass="19529">MEHINMSIGEVLKERRIELNIKQEDLAERMDVTVQTVSKWERGLTEPKASQVAELAKILELSEQEICRGKRANSSHIDPFDFVRIVSACIKDISETELILTIYEEIGDPEQFAFALAEKAEQPFFTHNEKQREQAKMFLEMYKNGSITFNDDLEKERFLMAWNELASK</sequence>
<gene>
    <name evidence="3" type="ORF">EAY07_15740</name>
    <name evidence="4" type="ORF">EAY46_22810</name>
</gene>
<name>A0A241NLD9_VIBAN</name>
<reference evidence="5 6" key="1">
    <citation type="journal article" date="2021" name="PeerJ">
        <title>Analysis of 44 Vibrio anguillarum genomes reveals high genetic diversity.</title>
        <authorList>
            <person name="Hansen M.J."/>
            <person name="Dalsgaard I."/>
        </authorList>
    </citation>
    <scope>NUCLEOTIDE SEQUENCE [LARGE SCALE GENOMIC DNA]</scope>
    <source>
        <strain evidence="4 6">040915-1/1B</strain>
        <strain evidence="3 5">17-16730-2A</strain>
    </source>
</reference>
<protein>
    <submittedName>
        <fullName evidence="3">XRE family transcriptional regulator</fullName>
    </submittedName>
</protein>
<keyword evidence="6" id="KW-1185">Reference proteome</keyword>
<dbReference type="EMBL" id="RDPI01000356">
    <property type="protein sequence ID" value="MBF4375825.1"/>
    <property type="molecule type" value="Genomic_DNA"/>
</dbReference>
<dbReference type="Proteomes" id="UP000726136">
    <property type="component" value="Unassembled WGS sequence"/>
</dbReference>
<comment type="caution">
    <text evidence="3">The sequence shown here is derived from an EMBL/GenBank/DDBJ whole genome shotgun (WGS) entry which is preliminary data.</text>
</comment>
<dbReference type="Gene3D" id="1.10.260.40">
    <property type="entry name" value="lambda repressor-like DNA-binding domains"/>
    <property type="match status" value="1"/>
</dbReference>
<dbReference type="Pfam" id="PF01381">
    <property type="entry name" value="HTH_3"/>
    <property type="match status" value="1"/>
</dbReference>
<dbReference type="SUPFAM" id="SSF47413">
    <property type="entry name" value="lambda repressor-like DNA-binding domains"/>
    <property type="match status" value="1"/>
</dbReference>
<proteinExistence type="predicted"/>
<dbReference type="CDD" id="cd00093">
    <property type="entry name" value="HTH_XRE"/>
    <property type="match status" value="1"/>
</dbReference>
<dbReference type="RefSeq" id="WP_013867781.1">
    <property type="nucleotide sequence ID" value="NZ_CP020533.1"/>
</dbReference>
<accession>A0A241NLD9</accession>
<dbReference type="AlphaFoldDB" id="A0A241NLD9"/>
<feature type="domain" description="HTH cro/C1-type" evidence="2">
    <location>
        <begin position="12"/>
        <end position="66"/>
    </location>
</feature>